<dbReference type="VEuPathDB" id="FungiDB:DIURU_003030"/>
<dbReference type="RefSeq" id="XP_034012166.1">
    <property type="nucleotide sequence ID" value="XM_034155748.1"/>
</dbReference>
<comment type="caution">
    <text evidence="1">The sequence shown here is derived from an EMBL/GenBank/DDBJ whole genome shotgun (WGS) entry which is preliminary data.</text>
</comment>
<proteinExistence type="predicted"/>
<gene>
    <name evidence="1" type="ORF">DIURU_003030</name>
</gene>
<dbReference type="InterPro" id="IPR027417">
    <property type="entry name" value="P-loop_NTPase"/>
</dbReference>
<dbReference type="Proteomes" id="UP000449547">
    <property type="component" value="Unassembled WGS sequence"/>
</dbReference>
<name>A0A642UMW4_DIURU</name>
<protein>
    <recommendedName>
        <fullName evidence="3">DNA recombination and repair protein Rad51-like C-terminal domain-containing protein</fullName>
    </recommendedName>
</protein>
<sequence length="191" mass="21412">MFTVEVLLPRMETRSLLEAVVVARQSLTLPEPPITLEGESALLVFPDNRQLRHVVTELAPKAVVVSGWQCDSSQELMDALDALSHSQELIDAVVIDNISLFYWELRQLPTTSATAWYTNLNRHVQRLNSYGIPVVVTMMDHTIDSGYNGEFTEPDVTRWSDVSAVPVAFAERFDKVVYISTGTVVDMSRKS</sequence>
<evidence type="ECO:0000313" key="1">
    <source>
        <dbReference type="EMBL" id="KAA8901979.1"/>
    </source>
</evidence>
<keyword evidence="2" id="KW-1185">Reference proteome</keyword>
<dbReference type="EMBL" id="SWFT01000096">
    <property type="protein sequence ID" value="KAA8901979.1"/>
    <property type="molecule type" value="Genomic_DNA"/>
</dbReference>
<evidence type="ECO:0000313" key="2">
    <source>
        <dbReference type="Proteomes" id="UP000449547"/>
    </source>
</evidence>
<dbReference type="Gene3D" id="3.40.50.300">
    <property type="entry name" value="P-loop containing nucleotide triphosphate hydrolases"/>
    <property type="match status" value="1"/>
</dbReference>
<organism evidence="1 2">
    <name type="scientific">Diutina rugosa</name>
    <name type="common">Yeast</name>
    <name type="synonym">Candida rugosa</name>
    <dbReference type="NCBI Taxonomy" id="5481"/>
    <lineage>
        <taxon>Eukaryota</taxon>
        <taxon>Fungi</taxon>
        <taxon>Dikarya</taxon>
        <taxon>Ascomycota</taxon>
        <taxon>Saccharomycotina</taxon>
        <taxon>Pichiomycetes</taxon>
        <taxon>Debaryomycetaceae</taxon>
        <taxon>Diutina</taxon>
    </lineage>
</organism>
<evidence type="ECO:0008006" key="3">
    <source>
        <dbReference type="Google" id="ProtNLM"/>
    </source>
</evidence>
<accession>A0A642UMW4</accession>
<reference evidence="1 2" key="1">
    <citation type="submission" date="2019-07" db="EMBL/GenBank/DDBJ databases">
        <title>Genome assembly of two rare yeast pathogens: Diutina rugosa and Trichomonascus ciferrii.</title>
        <authorList>
            <person name="Mixao V."/>
            <person name="Saus E."/>
            <person name="Hansen A."/>
            <person name="Lass-Flor C."/>
            <person name="Gabaldon T."/>
        </authorList>
    </citation>
    <scope>NUCLEOTIDE SEQUENCE [LARGE SCALE GENOMIC DNA]</scope>
    <source>
        <strain evidence="1 2">CBS 613</strain>
    </source>
</reference>
<dbReference type="AlphaFoldDB" id="A0A642UMW4"/>
<dbReference type="GeneID" id="54781681"/>
<dbReference type="OrthoDB" id="4095767at2759"/>